<feature type="chain" id="PRO_5004563921" evidence="2">
    <location>
        <begin position="22"/>
        <end position="167"/>
    </location>
</feature>
<keyword evidence="4" id="KW-1185">Reference proteome</keyword>
<evidence type="ECO:0000256" key="1">
    <source>
        <dbReference type="SAM" id="MobiDB-lite"/>
    </source>
</evidence>
<feature type="region of interest" description="Disordered" evidence="1">
    <location>
        <begin position="54"/>
        <end position="77"/>
    </location>
</feature>
<proteinExistence type="predicted"/>
<sequence>MPSIKSALLAFLFLAPLAVHSSPVIPTSPAHMPWRPRNEPDSLLGRRYVVQNHPGGAAKENATPSTPRAYPLHQGAPSGRTARFAKYLVERAATSERIQTPDGLVFDEGAGDAVGGAQDTTSSHSAYNTAVTLVPRPSGMAVAHAKAAAADKGKSTGKSAAKHGKTT</sequence>
<dbReference type="Proteomes" id="UP000015241">
    <property type="component" value="Unassembled WGS sequence"/>
</dbReference>
<feature type="signal peptide" evidence="2">
    <location>
        <begin position="1"/>
        <end position="21"/>
    </location>
</feature>
<dbReference type="HOGENOM" id="CLU_1619035_0_0_1"/>
<dbReference type="EMBL" id="KE504166">
    <property type="protein sequence ID" value="EPS98384.1"/>
    <property type="molecule type" value="Genomic_DNA"/>
</dbReference>
<evidence type="ECO:0000256" key="2">
    <source>
        <dbReference type="SAM" id="SignalP"/>
    </source>
</evidence>
<dbReference type="AlphaFoldDB" id="S8FJ29"/>
<evidence type="ECO:0000313" key="4">
    <source>
        <dbReference type="Proteomes" id="UP000015241"/>
    </source>
</evidence>
<organism evidence="3 4">
    <name type="scientific">Fomitopsis schrenkii</name>
    <name type="common">Brown rot fungus</name>
    <dbReference type="NCBI Taxonomy" id="2126942"/>
    <lineage>
        <taxon>Eukaryota</taxon>
        <taxon>Fungi</taxon>
        <taxon>Dikarya</taxon>
        <taxon>Basidiomycota</taxon>
        <taxon>Agaricomycotina</taxon>
        <taxon>Agaricomycetes</taxon>
        <taxon>Polyporales</taxon>
        <taxon>Fomitopsis</taxon>
    </lineage>
</organism>
<dbReference type="InParanoid" id="S8FJ29"/>
<evidence type="ECO:0000313" key="3">
    <source>
        <dbReference type="EMBL" id="EPS98384.1"/>
    </source>
</evidence>
<protein>
    <submittedName>
        <fullName evidence="3">Uncharacterized protein</fullName>
    </submittedName>
</protein>
<name>S8FJ29_FOMSC</name>
<dbReference type="OrthoDB" id="2797650at2759"/>
<feature type="region of interest" description="Disordered" evidence="1">
    <location>
        <begin position="144"/>
        <end position="167"/>
    </location>
</feature>
<reference evidence="3 4" key="1">
    <citation type="journal article" date="2012" name="Science">
        <title>The Paleozoic origin of enzymatic lignin decomposition reconstructed from 31 fungal genomes.</title>
        <authorList>
            <person name="Floudas D."/>
            <person name="Binder M."/>
            <person name="Riley R."/>
            <person name="Barry K."/>
            <person name="Blanchette R.A."/>
            <person name="Henrissat B."/>
            <person name="Martinez A.T."/>
            <person name="Otillar R."/>
            <person name="Spatafora J.W."/>
            <person name="Yadav J.S."/>
            <person name="Aerts A."/>
            <person name="Benoit I."/>
            <person name="Boyd A."/>
            <person name="Carlson A."/>
            <person name="Copeland A."/>
            <person name="Coutinho P.M."/>
            <person name="de Vries R.P."/>
            <person name="Ferreira P."/>
            <person name="Findley K."/>
            <person name="Foster B."/>
            <person name="Gaskell J."/>
            <person name="Glotzer D."/>
            <person name="Gorecki P."/>
            <person name="Heitman J."/>
            <person name="Hesse C."/>
            <person name="Hori C."/>
            <person name="Igarashi K."/>
            <person name="Jurgens J.A."/>
            <person name="Kallen N."/>
            <person name="Kersten P."/>
            <person name="Kohler A."/>
            <person name="Kuees U."/>
            <person name="Kumar T.K.A."/>
            <person name="Kuo A."/>
            <person name="LaButti K."/>
            <person name="Larrondo L.F."/>
            <person name="Lindquist E."/>
            <person name="Ling A."/>
            <person name="Lombard V."/>
            <person name="Lucas S."/>
            <person name="Lundell T."/>
            <person name="Martin R."/>
            <person name="McLaughlin D.J."/>
            <person name="Morgenstern I."/>
            <person name="Morin E."/>
            <person name="Murat C."/>
            <person name="Nagy L.G."/>
            <person name="Nolan M."/>
            <person name="Ohm R.A."/>
            <person name="Patyshakuliyeva A."/>
            <person name="Rokas A."/>
            <person name="Ruiz-Duenas F.J."/>
            <person name="Sabat G."/>
            <person name="Salamov A."/>
            <person name="Samejima M."/>
            <person name="Schmutz J."/>
            <person name="Slot J.C."/>
            <person name="St John F."/>
            <person name="Stenlid J."/>
            <person name="Sun H."/>
            <person name="Sun S."/>
            <person name="Syed K."/>
            <person name="Tsang A."/>
            <person name="Wiebenga A."/>
            <person name="Young D."/>
            <person name="Pisabarro A."/>
            <person name="Eastwood D.C."/>
            <person name="Martin F."/>
            <person name="Cullen D."/>
            <person name="Grigoriev I.V."/>
            <person name="Hibbett D.S."/>
        </authorList>
    </citation>
    <scope>NUCLEOTIDE SEQUENCE</scope>
    <source>
        <strain evidence="4">FP-58527</strain>
    </source>
</reference>
<accession>S8FJ29</accession>
<keyword evidence="2" id="KW-0732">Signal</keyword>
<gene>
    <name evidence="3" type="ORF">FOMPIDRAFT_1061413</name>
</gene>